<dbReference type="EMBL" id="SAXT01000004">
    <property type="protein sequence ID" value="TXJ12407.1"/>
    <property type="molecule type" value="Genomic_DNA"/>
</dbReference>
<dbReference type="Proteomes" id="UP000325116">
    <property type="component" value="Unassembled WGS sequence"/>
</dbReference>
<reference evidence="1 2" key="1">
    <citation type="journal article" date="1992" name="Lakartidningen">
        <title>[Penicillin V and not amoxicillin is the first choice preparation in acute otitis].</title>
        <authorList>
            <person name="Kamme C."/>
            <person name="Lundgren K."/>
            <person name="Prellner K."/>
        </authorList>
    </citation>
    <scope>NUCLEOTIDE SEQUENCE [LARGE SCALE GENOMIC DNA]</scope>
    <source>
        <strain evidence="1 2">W1</strain>
    </source>
</reference>
<sequence>MISIIRDYYSKVINAPYPIGICESKELENENRLRHLENIIYQMNNINNRTIKRNIWDFILSIENSNNYFSIMILGIKLTIKKKSFVNNKFYESKIDRVFSIYKNNRYTRITILGIKITFKK</sequence>
<dbReference type="AlphaFoldDB" id="A0A5C8CHE1"/>
<accession>A0A5C8CHE1</accession>
<dbReference type="RefSeq" id="WP_147758344.1">
    <property type="nucleotide sequence ID" value="NZ_SAXT01000004.1"/>
</dbReference>
<gene>
    <name evidence="1" type="ORF">EPJ80_06380</name>
</gene>
<proteinExistence type="predicted"/>
<evidence type="ECO:0000313" key="2">
    <source>
        <dbReference type="Proteomes" id="UP000325116"/>
    </source>
</evidence>
<organism evidence="1 2">
    <name type="scientific">Brachyspira aalborgi</name>
    <dbReference type="NCBI Taxonomy" id="29522"/>
    <lineage>
        <taxon>Bacteria</taxon>
        <taxon>Pseudomonadati</taxon>
        <taxon>Spirochaetota</taxon>
        <taxon>Spirochaetia</taxon>
        <taxon>Brachyspirales</taxon>
        <taxon>Brachyspiraceae</taxon>
        <taxon>Brachyspira</taxon>
    </lineage>
</organism>
<evidence type="ECO:0000313" key="1">
    <source>
        <dbReference type="EMBL" id="TXJ12407.1"/>
    </source>
</evidence>
<protein>
    <submittedName>
        <fullName evidence="1">Uncharacterized protein</fullName>
    </submittedName>
</protein>
<name>A0A5C8CHE1_9SPIR</name>
<comment type="caution">
    <text evidence="1">The sequence shown here is derived from an EMBL/GenBank/DDBJ whole genome shotgun (WGS) entry which is preliminary data.</text>
</comment>